<dbReference type="AlphaFoldDB" id="A0A968GJF6"/>
<name>A0A968GJF6_9SPIO</name>
<reference evidence="2" key="1">
    <citation type="submission" date="2020-03" db="EMBL/GenBank/DDBJ databases">
        <title>Spirochaetal bacteria isolated from arthropods constitute a novel genus Entomospira genus novum within the order Spirochaetales.</title>
        <authorList>
            <person name="Grana-Miraglia L."/>
            <person name="Sikutova S."/>
            <person name="Fingerle V."/>
            <person name="Sing A."/>
            <person name="Castillo-Ramirez S."/>
            <person name="Margos G."/>
            <person name="Rudolf I."/>
        </authorList>
    </citation>
    <scope>NUCLEOTIDE SEQUENCE</scope>
    <source>
        <strain evidence="2">BR149</strain>
    </source>
</reference>
<sequence>MQAVAFNGTFGGYLKRMSGFVLLGVGLPLVIAMMVFGALKTAGLEPSIIFKENILTALATLRENPTLLLLLILWSFVVLPFSFSWFYHILIRYFVGASRLDRHQLRFTGRMGGLIRIYFIIWGMNILAGLVVAPFAAFPVSAKIFSAMTQAILGATLSHYWLKWGVSHVVVEKSSADLVYRGRWGDIFNIYALYVMPFHIINNLFFAEATPILRFLMLVMGGIFLLYWVMKQMVGFITYGKHPLQWRASIKWPFRLIGFTVIYAVVIFIPIVIFILLVGEAVLDIFVVFPFSTLILAWWIYAIARWTIMAIHYEEIPN</sequence>
<organism evidence="2 3">
    <name type="scientific">Entomospira culicis</name>
    <dbReference type="NCBI Taxonomy" id="2719989"/>
    <lineage>
        <taxon>Bacteria</taxon>
        <taxon>Pseudomonadati</taxon>
        <taxon>Spirochaetota</taxon>
        <taxon>Spirochaetia</taxon>
        <taxon>Spirochaetales</taxon>
        <taxon>Spirochaetaceae</taxon>
        <taxon>Entomospira</taxon>
    </lineage>
</organism>
<dbReference type="RefSeq" id="WP_167696123.1">
    <property type="nucleotide sequence ID" value="NZ_CP118181.1"/>
</dbReference>
<proteinExistence type="predicted"/>
<dbReference type="Proteomes" id="UP000778951">
    <property type="component" value="Unassembled WGS sequence"/>
</dbReference>
<evidence type="ECO:0000313" key="3">
    <source>
        <dbReference type="Proteomes" id="UP000778951"/>
    </source>
</evidence>
<feature type="transmembrane region" description="Helical" evidence="1">
    <location>
        <begin position="67"/>
        <end position="95"/>
    </location>
</feature>
<feature type="transmembrane region" description="Helical" evidence="1">
    <location>
        <begin position="256"/>
        <end position="279"/>
    </location>
</feature>
<evidence type="ECO:0000256" key="1">
    <source>
        <dbReference type="SAM" id="Phobius"/>
    </source>
</evidence>
<evidence type="ECO:0000313" key="2">
    <source>
        <dbReference type="EMBL" id="NIZ70049.1"/>
    </source>
</evidence>
<feature type="transmembrane region" description="Helical" evidence="1">
    <location>
        <begin position="212"/>
        <end position="230"/>
    </location>
</feature>
<feature type="transmembrane region" description="Helical" evidence="1">
    <location>
        <begin position="115"/>
        <end position="138"/>
    </location>
</feature>
<comment type="caution">
    <text evidence="2">The sequence shown here is derived from an EMBL/GenBank/DDBJ whole genome shotgun (WGS) entry which is preliminary data.</text>
</comment>
<protein>
    <submittedName>
        <fullName evidence="2">Uncharacterized protein</fullName>
    </submittedName>
</protein>
<keyword evidence="3" id="KW-1185">Reference proteome</keyword>
<keyword evidence="1" id="KW-1133">Transmembrane helix</keyword>
<keyword evidence="1" id="KW-0472">Membrane</keyword>
<gene>
    <name evidence="2" type="ORF">HCT48_07500</name>
</gene>
<keyword evidence="1" id="KW-0812">Transmembrane</keyword>
<accession>A0A968GJF6</accession>
<feature type="transmembrane region" description="Helical" evidence="1">
    <location>
        <begin position="144"/>
        <end position="166"/>
    </location>
</feature>
<dbReference type="EMBL" id="JAATLM010000001">
    <property type="protein sequence ID" value="NIZ70049.1"/>
    <property type="molecule type" value="Genomic_DNA"/>
</dbReference>
<feature type="transmembrane region" description="Helical" evidence="1">
    <location>
        <begin position="285"/>
        <end position="304"/>
    </location>
</feature>
<feature type="transmembrane region" description="Helical" evidence="1">
    <location>
        <begin position="20"/>
        <end position="39"/>
    </location>
</feature>
<feature type="transmembrane region" description="Helical" evidence="1">
    <location>
        <begin position="187"/>
        <end position="206"/>
    </location>
</feature>